<evidence type="ECO:0000313" key="4">
    <source>
        <dbReference type="EMBL" id="SFB32841.1"/>
    </source>
</evidence>
<keyword evidence="2" id="KW-0067">ATP-binding</keyword>
<feature type="domain" description="Orc1-like AAA ATPase" evidence="3">
    <location>
        <begin position="5"/>
        <end position="170"/>
    </location>
</feature>
<proteinExistence type="predicted"/>
<evidence type="ECO:0000256" key="1">
    <source>
        <dbReference type="ARBA" id="ARBA00022741"/>
    </source>
</evidence>
<dbReference type="Proteomes" id="UP000243799">
    <property type="component" value="Unassembled WGS sequence"/>
</dbReference>
<dbReference type="Gene3D" id="3.40.50.300">
    <property type="entry name" value="P-loop containing nucleotide triphosphate hydrolases"/>
    <property type="match status" value="1"/>
</dbReference>
<dbReference type="EMBL" id="FOKG01000008">
    <property type="protein sequence ID" value="SFB32841.1"/>
    <property type="molecule type" value="Genomic_DNA"/>
</dbReference>
<dbReference type="PANTHER" id="PTHR16305">
    <property type="entry name" value="TESTICULAR SOLUBLE ADENYLYL CYCLASE"/>
    <property type="match status" value="1"/>
</dbReference>
<dbReference type="OrthoDB" id="134712at2"/>
<keyword evidence="5" id="KW-1185">Reference proteome</keyword>
<evidence type="ECO:0000313" key="5">
    <source>
        <dbReference type="Proteomes" id="UP000243799"/>
    </source>
</evidence>
<dbReference type="Pfam" id="PF13191">
    <property type="entry name" value="AAA_16"/>
    <property type="match status" value="1"/>
</dbReference>
<protein>
    <submittedName>
        <fullName evidence="4">AAA ATPase domain-containing protein</fullName>
    </submittedName>
</protein>
<dbReference type="GO" id="GO:0005524">
    <property type="term" value="F:ATP binding"/>
    <property type="evidence" value="ECO:0007669"/>
    <property type="project" value="UniProtKB-KW"/>
</dbReference>
<name>A0A1I1A4G2_9PSEU</name>
<dbReference type="PANTHER" id="PTHR16305:SF28">
    <property type="entry name" value="GUANYLATE CYCLASE DOMAIN-CONTAINING PROTEIN"/>
    <property type="match status" value="1"/>
</dbReference>
<dbReference type="InterPro" id="IPR027417">
    <property type="entry name" value="P-loop_NTPase"/>
</dbReference>
<reference evidence="5" key="1">
    <citation type="submission" date="2016-10" db="EMBL/GenBank/DDBJ databases">
        <authorList>
            <person name="Varghese N."/>
            <person name="Submissions S."/>
        </authorList>
    </citation>
    <scope>NUCLEOTIDE SEQUENCE [LARGE SCALE GENOMIC DNA]</scope>
    <source>
        <strain evidence="5">CGMCC 4.3568</strain>
    </source>
</reference>
<accession>A0A1I1A4G2</accession>
<dbReference type="GO" id="GO:0004016">
    <property type="term" value="F:adenylate cyclase activity"/>
    <property type="evidence" value="ECO:0007669"/>
    <property type="project" value="TreeGrafter"/>
</dbReference>
<dbReference type="STRING" id="490629.SAMN05216266_108178"/>
<sequence length="1049" mass="114621">MTSVLIGREHPAEILRTEVTRATESHGGLVLVTGEAGIGKTTLVTGAAEEAARRGALVLHGTCWDPDSAPGYWPWVQVLRALRRGVDEERWAAVERAGGSTLPALLGESRQAEQGAEFELYDAVTMALVTVSAARPVVVVLDDLHWADAASLRLLEFAARHTWFERLLLIGTYRDVEVDAPGHPLQSLITPLVAKATTVTLTGLEPDDVAALISRTAGRSPDPDLVAEVHRRTGGNPFFVEQTARLWHSGGSVTGIAPGVRDALQRRIELLAPPVRHLLTTAAVLGREFHRQVLAAAVASPVPQVDRLLDQAVTARLVVARGGGTFAFAHDLVRESLYDGMDEAERRGRHAGVVAALEGSPTLAERVLPGELARHAYLAGPDIEPVRVVEHLLAAARNASSRLAGDEAVEHLRRALDRVDPDDHRKRVTVALDLGHELESTTGRDEALGLFDLAAEAARAAGDPALLARVALTVYRVDIPAPQDRRDIELLREAYRSLVGDIPDETVKPDRLAHQLTERVAAVARDAEDDDALIFSLWARHNSIWGPGSEQERVAITDELIELARRTADFELEYFAASFRWVALLEQGDEGYLEQFHDFLAVTRRGKLARSEFASSVDQSVICLLTGRFGESEEFLDRAVASFGGNTHPHFAYLAVQLRWAVWLAQGRFDELAELHRQLAATDHPFPRLLQAVSAAEAGDTEALSALADQLAEERPYPRDFRPLWLRLQASMAALIGDADQRAAARTDLEPFAGQWLVSLYGCDIAGPVEHWLAELDLADGNRDEAVSRFTEANRSAVRMRARPWSIRARDGLARALAARGSGDDVPRAKALLVEVEREATALGMRHVARRTREALAETNAAVVPPPQADEFRRDGEVWSVTYAGRTVHLPDAKGLRDLHVLLGRPGTDVPTVRLLNPSGGELVAATHKLGGDAVLDDEAKARYKRHLDRLDSEIDRLVELGEDARAAKLDAERTALLDQLRSAAGLAGRTRRLGDEAERARKTVTARIRDTLRKLDQLHPELAAHLRGAVITGASCGYHPDTEVGWRL</sequence>
<dbReference type="InterPro" id="IPR041664">
    <property type="entry name" value="AAA_16"/>
</dbReference>
<keyword evidence="1" id="KW-0547">Nucleotide-binding</keyword>
<evidence type="ECO:0000259" key="3">
    <source>
        <dbReference type="Pfam" id="PF13191"/>
    </source>
</evidence>
<dbReference type="SUPFAM" id="SSF52540">
    <property type="entry name" value="P-loop containing nucleoside triphosphate hydrolases"/>
    <property type="match status" value="1"/>
</dbReference>
<evidence type="ECO:0000256" key="2">
    <source>
        <dbReference type="ARBA" id="ARBA00022840"/>
    </source>
</evidence>
<organism evidence="4 5">
    <name type="scientific">Amycolatopsis marina</name>
    <dbReference type="NCBI Taxonomy" id="490629"/>
    <lineage>
        <taxon>Bacteria</taxon>
        <taxon>Bacillati</taxon>
        <taxon>Actinomycetota</taxon>
        <taxon>Actinomycetes</taxon>
        <taxon>Pseudonocardiales</taxon>
        <taxon>Pseudonocardiaceae</taxon>
        <taxon>Amycolatopsis</taxon>
    </lineage>
</organism>
<dbReference type="GO" id="GO:0005737">
    <property type="term" value="C:cytoplasm"/>
    <property type="evidence" value="ECO:0007669"/>
    <property type="project" value="TreeGrafter"/>
</dbReference>
<dbReference type="AlphaFoldDB" id="A0A1I1A4G2"/>
<gene>
    <name evidence="4" type="ORF">SAMN05216266_108178</name>
</gene>
<dbReference type="RefSeq" id="WP_091673889.1">
    <property type="nucleotide sequence ID" value="NZ_FOKG01000008.1"/>
</dbReference>